<evidence type="ECO:0000313" key="9">
    <source>
        <dbReference type="Proteomes" id="UP000005877"/>
    </source>
</evidence>
<dbReference type="GO" id="GO:0009236">
    <property type="term" value="P:cobalamin biosynthetic process"/>
    <property type="evidence" value="ECO:0007669"/>
    <property type="project" value="UniProtKB-UniPathway"/>
</dbReference>
<proteinExistence type="predicted"/>
<dbReference type="AlphaFoldDB" id="G7WL54"/>
<evidence type="ECO:0000256" key="3">
    <source>
        <dbReference type="ARBA" id="ARBA00022603"/>
    </source>
</evidence>
<dbReference type="GeneID" id="25395380"/>
<dbReference type="HOGENOM" id="CLU_029920_1_0_2"/>
<dbReference type="Pfam" id="PF00590">
    <property type="entry name" value="TP_methylase"/>
    <property type="match status" value="2"/>
</dbReference>
<dbReference type="InterPro" id="IPR035996">
    <property type="entry name" value="4pyrrol_Methylase_sf"/>
</dbReference>
<dbReference type="UniPathway" id="UPA00148"/>
<dbReference type="OrthoDB" id="35891at2157"/>
<dbReference type="InterPro" id="IPR014777">
    <property type="entry name" value="4pyrrole_Mease_sub1"/>
</dbReference>
<keyword evidence="5" id="KW-0949">S-adenosyl-L-methionine</keyword>
<evidence type="ECO:0000256" key="4">
    <source>
        <dbReference type="ARBA" id="ARBA00022679"/>
    </source>
</evidence>
<keyword evidence="3 8" id="KW-0489">Methyltransferase</keyword>
<evidence type="ECO:0000259" key="7">
    <source>
        <dbReference type="Pfam" id="PF00590"/>
    </source>
</evidence>
<keyword evidence="2" id="KW-0169">Cobalamin biosynthesis</keyword>
<dbReference type="GO" id="GO:0008168">
    <property type="term" value="F:methyltransferase activity"/>
    <property type="evidence" value="ECO:0007669"/>
    <property type="project" value="UniProtKB-KW"/>
</dbReference>
<feature type="region of interest" description="Disordered" evidence="6">
    <location>
        <begin position="240"/>
        <end position="263"/>
    </location>
</feature>
<keyword evidence="9" id="KW-1185">Reference proteome</keyword>
<dbReference type="CDD" id="cd11646">
    <property type="entry name" value="Precorrin_3B_C17_MT"/>
    <property type="match status" value="1"/>
</dbReference>
<dbReference type="KEGG" id="mhi:Mhar_0217"/>
<evidence type="ECO:0000256" key="6">
    <source>
        <dbReference type="SAM" id="MobiDB-lite"/>
    </source>
</evidence>
<name>G7WL54_METH6</name>
<dbReference type="Gene3D" id="3.40.1010.10">
    <property type="entry name" value="Cobalt-precorrin-4 Transmethylase, Domain 1"/>
    <property type="match status" value="2"/>
</dbReference>
<sequence length="513" mass="54365">MPSESRLYIVGIGPGGRGLLTRRAEEALLEARSVVGYGPYLNLVKDLLPGKVVRSTGMGREVERAREAVDLLAEGDVALISSGDPNVYGMAGLGLEVASGRVELERVEVVPGITSFSAAASRAGITFREAVAVISLSDLLTPWERIEDRARAASELGMPMAIYNPRSRRRTWQLERLLDIVTGGGEGERHLLVAKNVSRPGEALWWTTAGEVLEREDLREEIDMFTLLIIGGEGMAEGWRWDGRNEKGDGRGGEGMGKAEGGRGVEGIAAGGPIAEAKIRLVGVGPGDPRHLTLEAEGLIRGSDLLLGAERHLASVGALPGGLGARSLSISPTGRFEERVGARLAAAEEAAGRGETASILFGGDPGTFSSAWRGLSRPGIRVSPGVGAFAAAAARVGAPLVNDFALLSGLDGEAPEKARRLLEAGFAVVFYNQSSGGLEAIADAASSLDPERPFALVQDATRPDERIAIGRASDLARPKFDGRRCTLILPGPEAHLREGRIIARRGYERKYDY</sequence>
<dbReference type="EMBL" id="CP003117">
    <property type="protein sequence ID" value="AET63608.1"/>
    <property type="molecule type" value="Genomic_DNA"/>
</dbReference>
<feature type="domain" description="Tetrapyrrole methylase" evidence="7">
    <location>
        <begin position="6"/>
        <end position="212"/>
    </location>
</feature>
<evidence type="ECO:0000256" key="2">
    <source>
        <dbReference type="ARBA" id="ARBA00022573"/>
    </source>
</evidence>
<comment type="pathway">
    <text evidence="1">Cofactor biosynthesis; adenosylcobalamin biosynthesis.</text>
</comment>
<dbReference type="GO" id="GO:0032259">
    <property type="term" value="P:methylation"/>
    <property type="evidence" value="ECO:0007669"/>
    <property type="project" value="UniProtKB-KW"/>
</dbReference>
<dbReference type="PATRIC" id="fig|1110509.7.peg.246"/>
<accession>G7WL54</accession>
<dbReference type="SUPFAM" id="SSF53790">
    <property type="entry name" value="Tetrapyrrole methylase"/>
    <property type="match status" value="2"/>
</dbReference>
<reference evidence="8 9" key="1">
    <citation type="journal article" date="2012" name="PLoS ONE">
        <title>The genome characteristics and predicted function of methyl-group oxidation pathway in the obligate aceticlastic methanogens, Methanosaeta spp.</title>
        <authorList>
            <person name="Zhu J."/>
            <person name="Zheng H."/>
            <person name="Ai G."/>
            <person name="Zhang G."/>
            <person name="Liu D."/>
            <person name="Liu X."/>
            <person name="Dong X."/>
        </authorList>
    </citation>
    <scope>NUCLEOTIDE SEQUENCE [LARGE SCALE GENOMIC DNA]</scope>
    <source>
        <strain evidence="8 9">6Ac</strain>
    </source>
</reference>
<dbReference type="RefSeq" id="WP_014585796.1">
    <property type="nucleotide sequence ID" value="NC_017527.1"/>
</dbReference>
<organism evidence="8 9">
    <name type="scientific">Methanothrix harundinacea (strain 6Ac)</name>
    <name type="common">Methanosaeta harundinacea</name>
    <dbReference type="NCBI Taxonomy" id="1110509"/>
    <lineage>
        <taxon>Archaea</taxon>
        <taxon>Methanobacteriati</taxon>
        <taxon>Methanobacteriota</taxon>
        <taxon>Stenosarchaea group</taxon>
        <taxon>Methanomicrobia</taxon>
        <taxon>Methanotrichales</taxon>
        <taxon>Methanotrichaceae</taxon>
        <taxon>Methanothrix</taxon>
    </lineage>
</organism>
<feature type="compositionally biased region" description="Basic and acidic residues" evidence="6">
    <location>
        <begin position="240"/>
        <end position="252"/>
    </location>
</feature>
<gene>
    <name evidence="8" type="ordered locus">Mhar_0217</name>
</gene>
<dbReference type="InterPro" id="IPR014776">
    <property type="entry name" value="4pyrrole_Mease_sub2"/>
</dbReference>
<dbReference type="STRING" id="1110509.Mhar_0217"/>
<keyword evidence="4 8" id="KW-0808">Transferase</keyword>
<dbReference type="InterPro" id="IPR006363">
    <property type="entry name" value="Cbl_synth_CobJ/CibH_dom"/>
</dbReference>
<protein>
    <submittedName>
        <fullName evidence="8">Cobalt-precorrin-3B C(17)-methyltransferase</fullName>
    </submittedName>
</protein>
<dbReference type="PANTHER" id="PTHR47036:SF1">
    <property type="entry name" value="COBALT-FACTOR III C(17)-METHYLTRANSFERASE-RELATED"/>
    <property type="match status" value="1"/>
</dbReference>
<evidence type="ECO:0000256" key="5">
    <source>
        <dbReference type="ARBA" id="ARBA00022691"/>
    </source>
</evidence>
<dbReference type="InterPro" id="IPR000878">
    <property type="entry name" value="4pyrrol_Mease"/>
</dbReference>
<dbReference type="PANTHER" id="PTHR47036">
    <property type="entry name" value="COBALT-FACTOR III C(17)-METHYLTRANSFERASE-RELATED"/>
    <property type="match status" value="1"/>
</dbReference>
<evidence type="ECO:0000256" key="1">
    <source>
        <dbReference type="ARBA" id="ARBA00004953"/>
    </source>
</evidence>
<dbReference type="Proteomes" id="UP000005877">
    <property type="component" value="Chromosome"/>
</dbReference>
<dbReference type="Gene3D" id="3.30.950.10">
    <property type="entry name" value="Methyltransferase, Cobalt-precorrin-4 Transmethylase, Domain 2"/>
    <property type="match status" value="2"/>
</dbReference>
<feature type="compositionally biased region" description="Gly residues" evidence="6">
    <location>
        <begin position="253"/>
        <end position="263"/>
    </location>
</feature>
<feature type="domain" description="Tetrapyrrole methylase" evidence="7">
    <location>
        <begin position="278"/>
        <end position="475"/>
    </location>
</feature>
<dbReference type="InterPro" id="IPR051810">
    <property type="entry name" value="Precorrin_MeTrfase"/>
</dbReference>
<evidence type="ECO:0000313" key="8">
    <source>
        <dbReference type="EMBL" id="AET63608.1"/>
    </source>
</evidence>